<protein>
    <submittedName>
        <fullName evidence="6">Tol-Pal system beta propeller repeat protein TolB</fullName>
    </submittedName>
</protein>
<proteinExistence type="inferred from homology"/>
<dbReference type="InterPro" id="IPR011659">
    <property type="entry name" value="WD40"/>
</dbReference>
<feature type="domain" description="TolB N-terminal" evidence="5">
    <location>
        <begin position="25"/>
        <end position="129"/>
    </location>
</feature>
<dbReference type="Gene3D" id="2.120.10.30">
    <property type="entry name" value="TolB, C-terminal domain"/>
    <property type="match status" value="1"/>
</dbReference>
<dbReference type="PANTHER" id="PTHR36842:SF1">
    <property type="entry name" value="PROTEIN TOLB"/>
    <property type="match status" value="1"/>
</dbReference>
<evidence type="ECO:0000259" key="5">
    <source>
        <dbReference type="Pfam" id="PF04052"/>
    </source>
</evidence>
<gene>
    <name evidence="6" type="ORF">MNBD_GAMMA15-2194</name>
</gene>
<dbReference type="AlphaFoldDB" id="A0A3B0YT78"/>
<reference evidence="6" key="1">
    <citation type="submission" date="2018-06" db="EMBL/GenBank/DDBJ databases">
        <authorList>
            <person name="Zhirakovskaya E."/>
        </authorList>
    </citation>
    <scope>NUCLEOTIDE SEQUENCE</scope>
</reference>
<dbReference type="EMBL" id="UOFN01000077">
    <property type="protein sequence ID" value="VAW77529.1"/>
    <property type="molecule type" value="Genomic_DNA"/>
</dbReference>
<evidence type="ECO:0000256" key="4">
    <source>
        <dbReference type="ARBA" id="ARBA00022764"/>
    </source>
</evidence>
<dbReference type="HAMAP" id="MF_00671">
    <property type="entry name" value="TolB"/>
    <property type="match status" value="1"/>
</dbReference>
<dbReference type="InterPro" id="IPR007195">
    <property type="entry name" value="TolB_N"/>
</dbReference>
<comment type="similarity">
    <text evidence="2">Belongs to the TolB family.</text>
</comment>
<dbReference type="Pfam" id="PF07676">
    <property type="entry name" value="PD40"/>
    <property type="match status" value="5"/>
</dbReference>
<dbReference type="SUPFAM" id="SSF69304">
    <property type="entry name" value="Tricorn protease N-terminal domain"/>
    <property type="match status" value="1"/>
</dbReference>
<dbReference type="PANTHER" id="PTHR36842">
    <property type="entry name" value="PROTEIN TOLB HOMOLOG"/>
    <property type="match status" value="1"/>
</dbReference>
<dbReference type="Pfam" id="PF04052">
    <property type="entry name" value="TolB_N"/>
    <property type="match status" value="1"/>
</dbReference>
<accession>A0A3B0YT78</accession>
<dbReference type="GO" id="GO:0017038">
    <property type="term" value="P:protein import"/>
    <property type="evidence" value="ECO:0007669"/>
    <property type="project" value="InterPro"/>
</dbReference>
<dbReference type="InterPro" id="IPR014167">
    <property type="entry name" value="Tol-Pal_TolB"/>
</dbReference>
<organism evidence="6">
    <name type="scientific">hydrothermal vent metagenome</name>
    <dbReference type="NCBI Taxonomy" id="652676"/>
    <lineage>
        <taxon>unclassified sequences</taxon>
        <taxon>metagenomes</taxon>
        <taxon>ecological metagenomes</taxon>
    </lineage>
</organism>
<sequence length="434" mass="47666">MKIINGLKFLLSLSMLLSSLAQAALTIEITRGMEGAAPIAVVPFDISNNRYQPPQDVSGIIAADLARSGRFAPMDERDMLSKPSDIKQVRFQDWRTLGVDSLVIGKVETAGENKYRIQFRLFDVYRGLQITGHSIPATASQLRYVAHRTSDIIYEKLTGEPGAFATHIAYVESEKKAGYKEYRLLLADSDGFNARTLLTSREPLMSPAWSPDGRKLAYVSFENRRATIFVQDAGTGKRRKVAGFAGINGAPAWSPDGSRLALTLSRDGNPEIYSMRLKDGQLKRLTFGPAIDTEPVWSPDGKSIVFTSDRGGSPQLYRMSASGGPAKRLTFEGSYNTSADFSPDGRRLAMVTGDRGRYRIAVLELGSGLFRVVSDGTLDESPSFAPNGSMIIYATESGRRGVLAAVSSDGRFRQRLSIQKGDVREPVWSPYNQR</sequence>
<dbReference type="GO" id="GO:0042597">
    <property type="term" value="C:periplasmic space"/>
    <property type="evidence" value="ECO:0007669"/>
    <property type="project" value="UniProtKB-SubCell"/>
</dbReference>
<evidence type="ECO:0000313" key="6">
    <source>
        <dbReference type="EMBL" id="VAW77529.1"/>
    </source>
</evidence>
<keyword evidence="3" id="KW-0732">Signal</keyword>
<dbReference type="NCBIfam" id="TIGR02800">
    <property type="entry name" value="propeller_TolB"/>
    <property type="match status" value="1"/>
</dbReference>
<comment type="subcellular location">
    <subcellularLocation>
        <location evidence="1">Periplasm</location>
    </subcellularLocation>
</comment>
<evidence type="ECO:0000256" key="3">
    <source>
        <dbReference type="ARBA" id="ARBA00022729"/>
    </source>
</evidence>
<name>A0A3B0YT78_9ZZZZ</name>
<dbReference type="SUPFAM" id="SSF52964">
    <property type="entry name" value="TolB, N-terminal domain"/>
    <property type="match status" value="1"/>
</dbReference>
<keyword evidence="4" id="KW-0574">Periplasm</keyword>
<evidence type="ECO:0000256" key="1">
    <source>
        <dbReference type="ARBA" id="ARBA00004418"/>
    </source>
</evidence>
<evidence type="ECO:0000256" key="2">
    <source>
        <dbReference type="ARBA" id="ARBA00009820"/>
    </source>
</evidence>
<dbReference type="InterPro" id="IPR011042">
    <property type="entry name" value="6-blade_b-propeller_TolB-like"/>
</dbReference>
<dbReference type="Gene3D" id="3.40.50.10070">
    <property type="entry name" value="TolB, N-terminal domain"/>
    <property type="match status" value="1"/>
</dbReference>